<dbReference type="InterPro" id="IPR003018">
    <property type="entry name" value="GAF"/>
</dbReference>
<keyword evidence="4" id="KW-0600">Photoreceptor protein</keyword>
<dbReference type="SMART" id="SM00387">
    <property type="entry name" value="HATPase_c"/>
    <property type="match status" value="1"/>
</dbReference>
<evidence type="ECO:0000259" key="10">
    <source>
        <dbReference type="PROSITE" id="PS50046"/>
    </source>
</evidence>
<dbReference type="Pfam" id="PF00512">
    <property type="entry name" value="HisKA"/>
    <property type="match status" value="1"/>
</dbReference>
<dbReference type="SUPFAM" id="SSF47384">
    <property type="entry name" value="Homodimeric domain of signal transducing histidine kinase"/>
    <property type="match status" value="1"/>
</dbReference>
<dbReference type="InterPro" id="IPR036890">
    <property type="entry name" value="HATPase_C_sf"/>
</dbReference>
<dbReference type="InterPro" id="IPR035965">
    <property type="entry name" value="PAS-like_dom_sf"/>
</dbReference>
<evidence type="ECO:0000256" key="6">
    <source>
        <dbReference type="ARBA" id="ARBA00022679"/>
    </source>
</evidence>
<dbReference type="Gene3D" id="3.30.450.20">
    <property type="entry name" value="PAS domain"/>
    <property type="match status" value="1"/>
</dbReference>
<evidence type="ECO:0000256" key="9">
    <source>
        <dbReference type="ARBA" id="ARBA00023170"/>
    </source>
</evidence>
<dbReference type="Gene3D" id="3.30.450.270">
    <property type="match status" value="1"/>
</dbReference>
<dbReference type="SUPFAM" id="SSF55781">
    <property type="entry name" value="GAF domain-like"/>
    <property type="match status" value="2"/>
</dbReference>
<dbReference type="Pfam" id="PF02518">
    <property type="entry name" value="HATPase_c"/>
    <property type="match status" value="1"/>
</dbReference>
<evidence type="ECO:0000256" key="2">
    <source>
        <dbReference type="ARBA" id="ARBA00006402"/>
    </source>
</evidence>
<dbReference type="SMART" id="SM00388">
    <property type="entry name" value="HisKA"/>
    <property type="match status" value="1"/>
</dbReference>
<keyword evidence="7" id="KW-0418">Kinase</keyword>
<protein>
    <recommendedName>
        <fullName evidence="3">histidine kinase</fullName>
        <ecNumber evidence="3">2.7.13.3</ecNumber>
    </recommendedName>
</protein>
<dbReference type="PANTHER" id="PTHR42878">
    <property type="entry name" value="TWO-COMPONENT HISTIDINE KINASE"/>
    <property type="match status" value="1"/>
</dbReference>
<dbReference type="InterPro" id="IPR036097">
    <property type="entry name" value="HisK_dim/P_sf"/>
</dbReference>
<comment type="catalytic activity">
    <reaction evidence="1">
        <text>ATP + protein L-histidine = ADP + protein N-phospho-L-histidine.</text>
        <dbReference type="EC" id="2.7.13.3"/>
    </reaction>
</comment>
<dbReference type="EC" id="2.7.13.3" evidence="3"/>
<organism evidence="12 13">
    <name type="scientific">Brasilonema octagenarum UFV-OR1</name>
    <dbReference type="NCBI Taxonomy" id="417115"/>
    <lineage>
        <taxon>Bacteria</taxon>
        <taxon>Bacillati</taxon>
        <taxon>Cyanobacteriota</taxon>
        <taxon>Cyanophyceae</taxon>
        <taxon>Nostocales</taxon>
        <taxon>Scytonemataceae</taxon>
        <taxon>Brasilonema</taxon>
        <taxon>Octagenarum group</taxon>
    </lineage>
</organism>
<evidence type="ECO:0000313" key="13">
    <source>
        <dbReference type="Proteomes" id="UP000762253"/>
    </source>
</evidence>
<dbReference type="InterPro" id="IPR029016">
    <property type="entry name" value="GAF-like_dom_sf"/>
</dbReference>
<dbReference type="InterPro" id="IPR043150">
    <property type="entry name" value="Phytochrome_PHY_sf"/>
</dbReference>
<evidence type="ECO:0000313" key="12">
    <source>
        <dbReference type="EMBL" id="NMF63414.1"/>
    </source>
</evidence>
<dbReference type="Proteomes" id="UP000762253">
    <property type="component" value="Unassembled WGS sequence"/>
</dbReference>
<comment type="similarity">
    <text evidence="2">In the N-terminal section; belongs to the phytochrome family.</text>
</comment>
<feature type="domain" description="Phytochrome chromophore attachment site" evidence="10">
    <location>
        <begin position="151"/>
        <end position="309"/>
    </location>
</feature>
<keyword evidence="5" id="KW-0716">Sensory transduction</keyword>
<evidence type="ECO:0000259" key="11">
    <source>
        <dbReference type="PROSITE" id="PS50109"/>
    </source>
</evidence>
<evidence type="ECO:0000256" key="3">
    <source>
        <dbReference type="ARBA" id="ARBA00012438"/>
    </source>
</evidence>
<evidence type="ECO:0000256" key="7">
    <source>
        <dbReference type="ARBA" id="ARBA00022777"/>
    </source>
</evidence>
<dbReference type="InterPro" id="IPR003594">
    <property type="entry name" value="HATPase_dom"/>
</dbReference>
<gene>
    <name evidence="12" type="ORF">DP115_11805</name>
</gene>
<dbReference type="InterPro" id="IPR001294">
    <property type="entry name" value="Phytochrome"/>
</dbReference>
<dbReference type="RefSeq" id="WP_169265001.1">
    <property type="nucleotide sequence ID" value="NZ_QMEC01000036.1"/>
</dbReference>
<dbReference type="CDD" id="cd00082">
    <property type="entry name" value="HisKA"/>
    <property type="match status" value="1"/>
</dbReference>
<reference evidence="12 13" key="1">
    <citation type="submission" date="2018-06" db="EMBL/GenBank/DDBJ databases">
        <title>Comparative genomics of Brasilonema spp. strains.</title>
        <authorList>
            <person name="Alvarenga D.O."/>
            <person name="Fiore M.F."/>
            <person name="Varani A.M."/>
        </authorList>
    </citation>
    <scope>NUCLEOTIDE SEQUENCE [LARGE SCALE GENOMIC DNA]</scope>
    <source>
        <strain evidence="12 13">UFV-OR1</strain>
    </source>
</reference>
<dbReference type="PROSITE" id="PS50109">
    <property type="entry name" value="HIS_KIN"/>
    <property type="match status" value="1"/>
</dbReference>
<name>A0ABX1M9B1_9CYAN</name>
<dbReference type="InterPro" id="IPR013654">
    <property type="entry name" value="PAS_2"/>
</dbReference>
<evidence type="ECO:0000256" key="1">
    <source>
        <dbReference type="ARBA" id="ARBA00000085"/>
    </source>
</evidence>
<dbReference type="Pfam" id="PF00360">
    <property type="entry name" value="PHY"/>
    <property type="match status" value="1"/>
</dbReference>
<dbReference type="SUPFAM" id="SSF55785">
    <property type="entry name" value="PYP-like sensor domain (PAS domain)"/>
    <property type="match status" value="1"/>
</dbReference>
<evidence type="ECO:0000256" key="4">
    <source>
        <dbReference type="ARBA" id="ARBA00022543"/>
    </source>
</evidence>
<dbReference type="PANTHER" id="PTHR42878:SF15">
    <property type="entry name" value="BACTERIOPHYTOCHROME"/>
    <property type="match status" value="1"/>
</dbReference>
<dbReference type="Gene3D" id="3.30.565.10">
    <property type="entry name" value="Histidine kinase-like ATPase, C-terminal domain"/>
    <property type="match status" value="1"/>
</dbReference>
<keyword evidence="6" id="KW-0808">Transferase</keyword>
<dbReference type="PROSITE" id="PS50046">
    <property type="entry name" value="PHYTOCHROME_2"/>
    <property type="match status" value="1"/>
</dbReference>
<dbReference type="EMBL" id="QMEC01000036">
    <property type="protein sequence ID" value="NMF63414.1"/>
    <property type="molecule type" value="Genomic_DNA"/>
</dbReference>
<dbReference type="InterPro" id="IPR005467">
    <property type="entry name" value="His_kinase_dom"/>
</dbReference>
<dbReference type="Pfam" id="PF08446">
    <property type="entry name" value="PAS_2"/>
    <property type="match status" value="1"/>
</dbReference>
<dbReference type="InterPro" id="IPR050351">
    <property type="entry name" value="BphY/WalK/GraS-like"/>
</dbReference>
<dbReference type="Gene3D" id="1.10.287.130">
    <property type="match status" value="1"/>
</dbReference>
<evidence type="ECO:0000256" key="5">
    <source>
        <dbReference type="ARBA" id="ARBA00022606"/>
    </source>
</evidence>
<dbReference type="Pfam" id="PF01590">
    <property type="entry name" value="GAF"/>
    <property type="match status" value="1"/>
</dbReference>
<evidence type="ECO:0000256" key="8">
    <source>
        <dbReference type="ARBA" id="ARBA00022991"/>
    </source>
</evidence>
<accession>A0ABX1M9B1</accession>
<dbReference type="InterPro" id="IPR003661">
    <property type="entry name" value="HisK_dim/P_dom"/>
</dbReference>
<sequence length="776" mass="87670">MSENETITPETLDLTNCEREPIHIPGSIQPHGLLFVLQEPDLRIIQISNNTAQLLGREPEELLNTRLHDLLDLQQLDAIEKCLSKDFESVNPLKIVLDQQGKNLIFDGIVHRFDGVLILELEPSQSQENVSFFGFYHLVKGAISKIQAASTTEEMCRVAVQQVQQLTGFDRVMVYQFDAEDAGNVIAEVAKDELTPYLGLRYPASDIPVQAKQLYLLNRLRLIPDSNYQPATLVPPLHPVSQCPTDLSLAVLRSVSALHVEYLHNMGVSASMSISLVKNKQLWGLIACHHTSPKYLSYEVRTACEFIGQVMSLDLVAKQANDDFDFKMNLKSILARFIELIPQHENLLEGLTQSEADLLGIVSAQGVAICWNDDWTRIGQTPEPDELQKLLAWVGTKIDGDNLLYTDTLPKIFPQAEKFKQLASGLITLAISKVKHNYILWFRPEVVQTVNWGGNPNKPVEVLQDSSVRVSPRKSFALWQETVQGRSLSWKPCEIEAVLELRGAIVSIVLRKADELAKLNLELERSNTELDAFAYIASHDLKEPLRGIHNYASFLIEDYADILDQDGVEKLQTLLRLTSRMEDLIESLLHFSRLGRMELNLQLTDTNELVQHAIQVIKLSMTSEDVEFRIPRPLPTLKCDRIQLAQVFTNLISNAMKYNSRSEKWIEIGYLDEADTPKNCLQPQNSHDGEIAIIFYVRDNGIGIKKQYLETIFRIFKRLHGKNQYGGGTGAGLTIAKKIVERHNGRIWVESTYGEGSTFYFALARTNQLYEASAEQ</sequence>
<feature type="domain" description="Histidine kinase" evidence="11">
    <location>
        <begin position="536"/>
        <end position="767"/>
    </location>
</feature>
<dbReference type="SMART" id="SM00065">
    <property type="entry name" value="GAF"/>
    <property type="match status" value="1"/>
</dbReference>
<keyword evidence="9" id="KW-0675">Receptor</keyword>
<dbReference type="InterPro" id="IPR013515">
    <property type="entry name" value="Phytochrome_cen-reg"/>
</dbReference>
<proteinExistence type="inferred from homology"/>
<dbReference type="InterPro" id="IPR016132">
    <property type="entry name" value="Phyto_chromo_attachment"/>
</dbReference>
<dbReference type="PRINTS" id="PR01033">
    <property type="entry name" value="PHYTOCHROME"/>
</dbReference>
<dbReference type="Gene3D" id="3.30.450.40">
    <property type="match status" value="1"/>
</dbReference>
<keyword evidence="8" id="KW-0157">Chromophore</keyword>
<keyword evidence="13" id="KW-1185">Reference proteome</keyword>
<dbReference type="SUPFAM" id="SSF55874">
    <property type="entry name" value="ATPase domain of HSP90 chaperone/DNA topoisomerase II/histidine kinase"/>
    <property type="match status" value="1"/>
</dbReference>
<comment type="caution">
    <text evidence="12">The sequence shown here is derived from an EMBL/GenBank/DDBJ whole genome shotgun (WGS) entry which is preliminary data.</text>
</comment>